<dbReference type="EMBL" id="CP078013">
    <property type="protein sequence ID" value="USW02753.1"/>
    <property type="molecule type" value="Genomic_DNA"/>
</dbReference>
<dbReference type="Proteomes" id="UP001056907">
    <property type="component" value="Chromosome"/>
</dbReference>
<dbReference type="Gene3D" id="3.40.50.170">
    <property type="entry name" value="Formyl transferase, N-terminal domain"/>
    <property type="match status" value="1"/>
</dbReference>
<proteinExistence type="predicted"/>
<dbReference type="KEGG" id="ppeg:KUA23_08550"/>
<evidence type="ECO:0000313" key="2">
    <source>
        <dbReference type="Proteomes" id="UP001056907"/>
    </source>
</evidence>
<evidence type="ECO:0000313" key="1">
    <source>
        <dbReference type="EMBL" id="USW02753.1"/>
    </source>
</evidence>
<dbReference type="SUPFAM" id="SSF53328">
    <property type="entry name" value="Formyltransferase"/>
    <property type="match status" value="1"/>
</dbReference>
<reference evidence="1" key="1">
    <citation type="journal article" date="2022" name="Front. Plant Sci.">
        <title>Agronomic efficiency and genome mining analysis of the wheat-biostimulant rhizospheric bacterium Pseudomonas pergaminensis sp. nov. strain 1008T.</title>
        <authorList>
            <person name="Diaz M."/>
            <person name="Bach T."/>
            <person name="Gonzalez Anta G."/>
            <person name="Agaras B."/>
            <person name="Wibberg D."/>
            <person name="Noguera F."/>
            <person name="Canciani W."/>
            <person name="Valverde C."/>
        </authorList>
    </citation>
    <scope>NUCLEOTIDE SEQUENCE</scope>
    <source>
        <strain evidence="1">1008</strain>
    </source>
</reference>
<evidence type="ECO:0008006" key="3">
    <source>
        <dbReference type="Google" id="ProtNLM"/>
    </source>
</evidence>
<organism evidence="1 2">
    <name type="scientific">Pseudomonas pergaminensis</name>
    <dbReference type="NCBI Taxonomy" id="2853159"/>
    <lineage>
        <taxon>Bacteria</taxon>
        <taxon>Pseudomonadati</taxon>
        <taxon>Pseudomonadota</taxon>
        <taxon>Gammaproteobacteria</taxon>
        <taxon>Pseudomonadales</taxon>
        <taxon>Pseudomonadaceae</taxon>
        <taxon>Pseudomonas</taxon>
    </lineage>
</organism>
<protein>
    <recommendedName>
        <fullName evidence="3">Formyl transferase N-terminal domain-containing protein</fullName>
    </recommendedName>
</protein>
<reference evidence="1" key="2">
    <citation type="submission" date="2024-04" db="EMBL/GenBank/DDBJ databases">
        <authorList>
            <person name="Diaz M."/>
            <person name="Bach T."/>
            <person name="Gonzalez Anta G."/>
            <person name="Agaras B."/>
            <person name="Wibberg D."/>
            <person name="Noguera F."/>
            <person name="Canciani W."/>
            <person name="Ybarra T."/>
            <person name="Nunez M.L."/>
            <person name="Valverde C."/>
        </authorList>
    </citation>
    <scope>NUCLEOTIDE SEQUENCE</scope>
    <source>
        <strain evidence="1">1008</strain>
    </source>
</reference>
<dbReference type="InterPro" id="IPR036477">
    <property type="entry name" value="Formyl_transf_N_sf"/>
</dbReference>
<name>A0ABD7TMW0_9PSED</name>
<accession>A0ABD7TMW0</accession>
<gene>
    <name evidence="1" type="ORF">KUA23_08550</name>
</gene>
<sequence>MMIEHFISNYLPATPTPCKHDVYFDTASVLRTAAASAEWTDGVHQAIQFLSKRVEISKHLYESYHENGTKASTNLLAGELQPLALTLLFKDFRRLADNRSTACAVKRLNAVLKLLDRLAAENKAVDPSLANLINNEAERFLTRFPHCDTPPSKTFANTQVPINGRTLPITVLFWEGPIARAYLATLKGMGLKPEKIIHLVSKNDLVSRKPIGRFLPGSLKLAYAQSRQKNSIHYWSTTLRKTESTLYNSIRNTVSDKLGFADKDIDEALALCDLSDYSPDVETLMIENLEDSALYERLLALSQTQLLFTGGGIVPKRLLEITTLKFIHIHPGHLPEVRGADCVLWSYLMKGRTSATCFYMAPGIDDGDVILANYLPSLSPNLKVTGIDVRTLYRATYAFLDPWVRSYVLRRALMETAGFTQVVAYPQVEDASVTYHFMHDQIKRTALNQLFAEA</sequence>
<dbReference type="AlphaFoldDB" id="A0ABD7TMW0"/>
<dbReference type="RefSeq" id="WP_252993756.1">
    <property type="nucleotide sequence ID" value="NZ_CP078013.2"/>
</dbReference>